<dbReference type="InterPro" id="IPR010281">
    <property type="entry name" value="DUF885"/>
</dbReference>
<protein>
    <submittedName>
        <fullName evidence="2">Uncharacterized protein</fullName>
    </submittedName>
</protein>
<dbReference type="OrthoDB" id="5959877at2759"/>
<evidence type="ECO:0000313" key="2">
    <source>
        <dbReference type="EMBL" id="PFX32479.1"/>
    </source>
</evidence>
<accession>A0A2B4STL9</accession>
<keyword evidence="3" id="KW-1185">Reference proteome</keyword>
<dbReference type="Proteomes" id="UP000225706">
    <property type="component" value="Unassembled WGS sequence"/>
</dbReference>
<proteinExistence type="predicted"/>
<dbReference type="Pfam" id="PF05960">
    <property type="entry name" value="DUF885"/>
    <property type="match status" value="3"/>
</dbReference>
<evidence type="ECO:0000313" key="3">
    <source>
        <dbReference type="Proteomes" id="UP000225706"/>
    </source>
</evidence>
<dbReference type="PANTHER" id="PTHR33361">
    <property type="entry name" value="GLR0591 PROTEIN"/>
    <property type="match status" value="1"/>
</dbReference>
<dbReference type="EMBL" id="LSMT01000022">
    <property type="protein sequence ID" value="PFX32479.1"/>
    <property type="molecule type" value="Genomic_DNA"/>
</dbReference>
<comment type="caution">
    <text evidence="2">The sequence shown here is derived from an EMBL/GenBank/DDBJ whole genome shotgun (WGS) entry which is preliminary data.</text>
</comment>
<feature type="region of interest" description="Disordered" evidence="1">
    <location>
        <begin position="336"/>
        <end position="355"/>
    </location>
</feature>
<gene>
    <name evidence="2" type="ORF">AWC38_SpisGene2682</name>
</gene>
<evidence type="ECO:0000256" key="1">
    <source>
        <dbReference type="SAM" id="MobiDB-lite"/>
    </source>
</evidence>
<name>A0A2B4STL9_STYPI</name>
<dbReference type="AlphaFoldDB" id="A0A2B4STL9"/>
<sequence length="1128" mass="128535">MLARGPLLPSAARTSQVDAEVNCPQRYTAMSHWLEIVRSTLTFLRGKLLKLFYFNGDRRTIPTCPVEPVISFSPYVGVATHTASSSNCGHAARYNLPFFVDRMGCEYMEWTTTAHEAVPGHHLQEEGFKAIFQPRIAPCPSVLKPSSATAYKEGWATYAEHPLMSLDSDLYAEQPLRYYGVIKSQIWRALRLVIDTSLHYKNMSRDEALTMFRQYMWENSDITRKEISRYQAGPGQATSYMIGQLEIWRMRNESEASLGSQYDIRDFHYHVLLQGNMPLWFVDEHIKKFYVGCVLSGASDGDTEKCFSDFDKIGFSSGLQTSKMSELEGLVLMVKSQSTKSETHERSEGENREDDEIGKCAFSAEAKRVGLLEFLKRIDSTVRELHPYDAGFMTGVSVEEMKKIFQPYNPTPESIKAISERAHSMLKELRSLKIDKKLLLASERRMIAKTDHFLKHYFGRPFENNYLAGYWMLGPGRYCSRTFKGITSIKKQLSTVFLFFTPQTASELEEILNLLAKFKTGINQFKENLKSGIRTGMVGSVTVCKEGRECLEDIYIEVSSQQSGRGILSAFQDQISTFVSKISSEEAEKIIAKHGMNGTVLVEESLVRNVGSPLLDLFEYFENEHLPHCLPTNISSGLGTLPVDHVYLNGSKTLERTNPTFREGDTVLPGKDSYKNFLSYYTTQDITPEAAKAHKDGGTAVLPQWYRDGTAVVPRWCRGGAAVVPRWCRAEVQDLGWEMLEKLYRQAVDIAKTIMGQDIEETAVNQFAKYLNSTEMYFNENPFPENESNEEAFRKCKSEEAAQNYCPERYKTMLKWLDLSRKTMSRILPKLTGLFYFTGNKTTVPTCPVAMEISFVPLQPVQSYSSSTSSCRTPGKYNVPFFVDRMGPKYFEFTVNALEASPGHHLQSQGYKENFGHVCEEGVNFQFLRDVTAIAIREGWGLYSENPLATQDTDLYQNRILERYGALKGQIWRALRLIIDTGLHSKNMTRDEAINLFQRYMWDYSDVVPNEVSRYEAYPGQATAYMTGQLAIWRMRNETSKKLGANFKIQDFHYQVLSQGEVPISYLQTHIEEYTNCVLHEGGNGCSDTHIMVDEEEHNGQTSAIDERQQRVMLEKLNQLYPADSYIF</sequence>
<organism evidence="2 3">
    <name type="scientific">Stylophora pistillata</name>
    <name type="common">Smooth cauliflower coral</name>
    <dbReference type="NCBI Taxonomy" id="50429"/>
    <lineage>
        <taxon>Eukaryota</taxon>
        <taxon>Metazoa</taxon>
        <taxon>Cnidaria</taxon>
        <taxon>Anthozoa</taxon>
        <taxon>Hexacorallia</taxon>
        <taxon>Scleractinia</taxon>
        <taxon>Astrocoeniina</taxon>
        <taxon>Pocilloporidae</taxon>
        <taxon>Stylophora</taxon>
    </lineage>
</organism>
<dbReference type="PANTHER" id="PTHR33361:SF2">
    <property type="entry name" value="DUF885 DOMAIN-CONTAINING PROTEIN"/>
    <property type="match status" value="1"/>
</dbReference>
<reference evidence="3" key="1">
    <citation type="journal article" date="2017" name="bioRxiv">
        <title>Comparative analysis of the genomes of Stylophora pistillata and Acropora digitifera provides evidence for extensive differences between species of corals.</title>
        <authorList>
            <person name="Voolstra C.R."/>
            <person name="Li Y."/>
            <person name="Liew Y.J."/>
            <person name="Baumgarten S."/>
            <person name="Zoccola D."/>
            <person name="Flot J.-F."/>
            <person name="Tambutte S."/>
            <person name="Allemand D."/>
            <person name="Aranda M."/>
        </authorList>
    </citation>
    <scope>NUCLEOTIDE SEQUENCE [LARGE SCALE GENOMIC DNA]</scope>
</reference>
<feature type="compositionally biased region" description="Basic and acidic residues" evidence="1">
    <location>
        <begin position="341"/>
        <end position="350"/>
    </location>
</feature>